<dbReference type="Proteomes" id="UP001249291">
    <property type="component" value="Unassembled WGS sequence"/>
</dbReference>
<organism evidence="2 3">
    <name type="scientific">Microbacterium foliorum</name>
    <dbReference type="NCBI Taxonomy" id="104336"/>
    <lineage>
        <taxon>Bacteria</taxon>
        <taxon>Bacillati</taxon>
        <taxon>Actinomycetota</taxon>
        <taxon>Actinomycetes</taxon>
        <taxon>Micrococcales</taxon>
        <taxon>Microbacteriaceae</taxon>
        <taxon>Microbacterium</taxon>
    </lineage>
</organism>
<gene>
    <name evidence="2" type="ORF">QE375_001596</name>
</gene>
<sequence length="131" mass="13854">MSALIVTAAVAVLPTVDGREQYLYEGAIFDSEGITEKGLEHARAQGLIDDAPEFVEDEEPLAVFSQADVDAAVKAATDAKDAELADARRVVEERATEVAKQIEELETARADAAKAEAPKAPANKTTAAKQS</sequence>
<proteinExistence type="predicted"/>
<dbReference type="EMBL" id="JAVIZQ010000001">
    <property type="protein sequence ID" value="MDR6142042.1"/>
    <property type="molecule type" value="Genomic_DNA"/>
</dbReference>
<evidence type="ECO:0000256" key="1">
    <source>
        <dbReference type="SAM" id="MobiDB-lite"/>
    </source>
</evidence>
<keyword evidence="3" id="KW-1185">Reference proteome</keyword>
<comment type="caution">
    <text evidence="2">The sequence shown here is derived from an EMBL/GenBank/DDBJ whole genome shotgun (WGS) entry which is preliminary data.</text>
</comment>
<reference evidence="2 3" key="1">
    <citation type="submission" date="2023-08" db="EMBL/GenBank/DDBJ databases">
        <title>Functional and genomic diversity of the sorghum phyllosphere microbiome.</title>
        <authorList>
            <person name="Shade A."/>
        </authorList>
    </citation>
    <scope>NUCLEOTIDE SEQUENCE [LARGE SCALE GENOMIC DNA]</scope>
    <source>
        <strain evidence="2 3">SORGH_AS_0445</strain>
    </source>
</reference>
<protein>
    <submittedName>
        <fullName evidence="2">Acyl-CoA reductase-like NAD-dependent aldehyde dehydrogenase</fullName>
    </submittedName>
</protein>
<dbReference type="RefSeq" id="WP_309689699.1">
    <property type="nucleotide sequence ID" value="NZ_JAVIZQ010000001.1"/>
</dbReference>
<evidence type="ECO:0000313" key="3">
    <source>
        <dbReference type="Proteomes" id="UP001249291"/>
    </source>
</evidence>
<name>A0ABU1HPS2_9MICO</name>
<feature type="compositionally biased region" description="Low complexity" evidence="1">
    <location>
        <begin position="118"/>
        <end position="131"/>
    </location>
</feature>
<feature type="region of interest" description="Disordered" evidence="1">
    <location>
        <begin position="109"/>
        <end position="131"/>
    </location>
</feature>
<evidence type="ECO:0000313" key="2">
    <source>
        <dbReference type="EMBL" id="MDR6142042.1"/>
    </source>
</evidence>
<accession>A0ABU1HPS2</accession>